<proteinExistence type="predicted"/>
<protein>
    <submittedName>
        <fullName evidence="1">Uncharacterized protein</fullName>
    </submittedName>
</protein>
<keyword evidence="2" id="KW-1185">Reference proteome</keyword>
<reference evidence="1" key="1">
    <citation type="submission" date="2022-05" db="EMBL/GenBank/DDBJ databases">
        <title>Chromosome-level genome of Chaenocephalus aceratus.</title>
        <authorList>
            <person name="Park H."/>
        </authorList>
    </citation>
    <scope>NUCLEOTIDE SEQUENCE</scope>
    <source>
        <strain evidence="1">KU_202001</strain>
    </source>
</reference>
<comment type="caution">
    <text evidence="1">The sequence shown here is derived from an EMBL/GenBank/DDBJ whole genome shotgun (WGS) entry which is preliminary data.</text>
</comment>
<evidence type="ECO:0000313" key="1">
    <source>
        <dbReference type="EMBL" id="KAI4831602.1"/>
    </source>
</evidence>
<accession>A0ACB9XVG5</accession>
<dbReference type="EMBL" id="CM043786">
    <property type="protein sequence ID" value="KAI4831602.1"/>
    <property type="molecule type" value="Genomic_DNA"/>
</dbReference>
<organism evidence="1 2">
    <name type="scientific">Chaenocephalus aceratus</name>
    <name type="common">Blackfin icefish</name>
    <name type="synonym">Chaenichthys aceratus</name>
    <dbReference type="NCBI Taxonomy" id="36190"/>
    <lineage>
        <taxon>Eukaryota</taxon>
        <taxon>Metazoa</taxon>
        <taxon>Chordata</taxon>
        <taxon>Craniata</taxon>
        <taxon>Vertebrata</taxon>
        <taxon>Euteleostomi</taxon>
        <taxon>Actinopterygii</taxon>
        <taxon>Neopterygii</taxon>
        <taxon>Teleostei</taxon>
        <taxon>Neoteleostei</taxon>
        <taxon>Acanthomorphata</taxon>
        <taxon>Eupercaria</taxon>
        <taxon>Perciformes</taxon>
        <taxon>Notothenioidei</taxon>
        <taxon>Channichthyidae</taxon>
        <taxon>Chaenocephalus</taxon>
    </lineage>
</organism>
<name>A0ACB9XVG5_CHAAC</name>
<dbReference type="Proteomes" id="UP001057452">
    <property type="component" value="Chromosome 2"/>
</dbReference>
<sequence length="69" mass="8606">MPQSWVQKQQQLGPNFQHPEGREKRVSREKIIRRRGKNSKREFVEKEKRQREGTNYLFLLWVYQDNVRY</sequence>
<gene>
    <name evidence="1" type="ORF">KUCAC02_001138</name>
</gene>
<evidence type="ECO:0000313" key="2">
    <source>
        <dbReference type="Proteomes" id="UP001057452"/>
    </source>
</evidence>